<protein>
    <submittedName>
        <fullName evidence="1">Uncharacterized protein</fullName>
    </submittedName>
</protein>
<dbReference type="RefSeq" id="WP_133235513.1">
    <property type="nucleotide sequence ID" value="NZ_SOZE01000035.1"/>
</dbReference>
<evidence type="ECO:0000313" key="1">
    <source>
        <dbReference type="EMBL" id="TFF34015.1"/>
    </source>
</evidence>
<organism evidence="1 2">
    <name type="scientific">Mucilaginibacter psychrotolerans</name>
    <dbReference type="NCBI Taxonomy" id="1524096"/>
    <lineage>
        <taxon>Bacteria</taxon>
        <taxon>Pseudomonadati</taxon>
        <taxon>Bacteroidota</taxon>
        <taxon>Sphingobacteriia</taxon>
        <taxon>Sphingobacteriales</taxon>
        <taxon>Sphingobacteriaceae</taxon>
        <taxon>Mucilaginibacter</taxon>
    </lineage>
</organism>
<keyword evidence="2" id="KW-1185">Reference proteome</keyword>
<reference evidence="1 2" key="1">
    <citation type="journal article" date="2017" name="Int. J. Syst. Evol. Microbiol.">
        <title>Mucilaginibacterpsychrotolerans sp. nov., isolated from peatlands.</title>
        <authorList>
            <person name="Deng Y."/>
            <person name="Shen L."/>
            <person name="Xu B."/>
            <person name="Liu Y."/>
            <person name="Gu Z."/>
            <person name="Liu H."/>
            <person name="Zhou Y."/>
        </authorList>
    </citation>
    <scope>NUCLEOTIDE SEQUENCE [LARGE SCALE GENOMIC DNA]</scope>
    <source>
        <strain evidence="1 2">NH7-4</strain>
    </source>
</reference>
<gene>
    <name evidence="1" type="ORF">E2R66_23260</name>
</gene>
<evidence type="ECO:0000313" key="2">
    <source>
        <dbReference type="Proteomes" id="UP000297540"/>
    </source>
</evidence>
<accession>A0A4Y8S5Y4</accession>
<dbReference type="AlphaFoldDB" id="A0A4Y8S5Y4"/>
<comment type="caution">
    <text evidence="1">The sequence shown here is derived from an EMBL/GenBank/DDBJ whole genome shotgun (WGS) entry which is preliminary data.</text>
</comment>
<sequence>MKNQLGNFTLSEHTEDSIDDFDIALQKSTTINDLIWKIDINYVDKLDLEEILSDLEIMGITHSIAYPDIEGYIEEAIYKTQLSK</sequence>
<dbReference type="Proteomes" id="UP000297540">
    <property type="component" value="Unassembled WGS sequence"/>
</dbReference>
<proteinExistence type="predicted"/>
<name>A0A4Y8S5Y4_9SPHI</name>
<dbReference type="EMBL" id="SOZE01000035">
    <property type="protein sequence ID" value="TFF34015.1"/>
    <property type="molecule type" value="Genomic_DNA"/>
</dbReference>